<accession>A0A917Z756</accession>
<dbReference type="Proteomes" id="UP000606935">
    <property type="component" value="Unassembled WGS sequence"/>
</dbReference>
<comment type="caution">
    <text evidence="14">The sequence shown here is derived from an EMBL/GenBank/DDBJ whole genome shotgun (WGS) entry which is preliminary data.</text>
</comment>
<dbReference type="InterPro" id="IPR028204">
    <property type="entry name" value="Tricorn_C1"/>
</dbReference>
<dbReference type="SMART" id="SM00245">
    <property type="entry name" value="TSPc"/>
    <property type="match status" value="1"/>
</dbReference>
<dbReference type="PANTHER" id="PTHR43253:SF1">
    <property type="entry name" value="TRICORN PROTEASE HOMOLOG 2-RELATED"/>
    <property type="match status" value="1"/>
</dbReference>
<dbReference type="EC" id="3.4.21.-" evidence="7"/>
<dbReference type="InterPro" id="IPR029045">
    <property type="entry name" value="ClpP/crotonase-like_dom_sf"/>
</dbReference>
<dbReference type="AlphaFoldDB" id="A0A917Z756"/>
<keyword evidence="11" id="KW-0732">Signal</keyword>
<evidence type="ECO:0000256" key="9">
    <source>
        <dbReference type="PIRSR" id="PIRSR036421-3"/>
    </source>
</evidence>
<feature type="active site" description="Charge relay system" evidence="8">
    <location>
        <position position="1033"/>
    </location>
</feature>
<comment type="subcellular location">
    <subcellularLocation>
        <location evidence="1 7">Cytoplasm</location>
    </subcellularLocation>
</comment>
<dbReference type="InterPro" id="IPR015943">
    <property type="entry name" value="WD40/YVTN_repeat-like_dom_sf"/>
</dbReference>
<reference evidence="14" key="1">
    <citation type="journal article" date="2014" name="Int. J. Syst. Evol. Microbiol.">
        <title>Complete genome sequence of Corynebacterium casei LMG S-19264T (=DSM 44701T), isolated from a smear-ripened cheese.</title>
        <authorList>
            <consortium name="US DOE Joint Genome Institute (JGI-PGF)"/>
            <person name="Walter F."/>
            <person name="Albersmeier A."/>
            <person name="Kalinowski J."/>
            <person name="Ruckert C."/>
        </authorList>
    </citation>
    <scope>NUCLEOTIDE SEQUENCE</scope>
    <source>
        <strain evidence="14">CGMCC 1.7086</strain>
    </source>
</reference>
<evidence type="ECO:0000313" key="15">
    <source>
        <dbReference type="Proteomes" id="UP000606935"/>
    </source>
</evidence>
<dbReference type="InterPro" id="IPR012393">
    <property type="entry name" value="Tricorn_protease"/>
</dbReference>
<feature type="signal peptide" evidence="11">
    <location>
        <begin position="1"/>
        <end position="19"/>
    </location>
</feature>
<reference evidence="14" key="2">
    <citation type="submission" date="2020-09" db="EMBL/GenBank/DDBJ databases">
        <authorList>
            <person name="Sun Q."/>
            <person name="Zhou Y."/>
        </authorList>
    </citation>
    <scope>NUCLEOTIDE SEQUENCE</scope>
    <source>
        <strain evidence="14">CGMCC 1.7086</strain>
    </source>
</reference>
<feature type="active site" description="Charge relay system" evidence="8">
    <location>
        <position position="754"/>
    </location>
</feature>
<evidence type="ECO:0000259" key="12">
    <source>
        <dbReference type="SMART" id="SM00228"/>
    </source>
</evidence>
<dbReference type="Pfam" id="PF26549">
    <property type="entry name" value="Tricorn_N"/>
    <property type="match status" value="1"/>
</dbReference>
<dbReference type="Pfam" id="PF14684">
    <property type="entry name" value="Tricorn_C1"/>
    <property type="match status" value="1"/>
</dbReference>
<dbReference type="Gene3D" id="3.90.226.10">
    <property type="entry name" value="2-enoyl-CoA Hydratase, Chain A, domain 1"/>
    <property type="match status" value="1"/>
</dbReference>
<dbReference type="Gene3D" id="3.30.750.44">
    <property type="match status" value="1"/>
</dbReference>
<organism evidence="14 15">
    <name type="scientific">Bowmanella pacifica</name>
    <dbReference type="NCBI Taxonomy" id="502051"/>
    <lineage>
        <taxon>Bacteria</taxon>
        <taxon>Pseudomonadati</taxon>
        <taxon>Pseudomonadota</taxon>
        <taxon>Gammaproteobacteria</taxon>
        <taxon>Alteromonadales</taxon>
        <taxon>Alteromonadaceae</taxon>
        <taxon>Bowmanella</taxon>
    </lineage>
</organism>
<keyword evidence="6 7" id="KW-0720">Serine protease</keyword>
<keyword evidence="5 7" id="KW-0378">Hydrolase</keyword>
<evidence type="ECO:0000256" key="1">
    <source>
        <dbReference type="ARBA" id="ARBA00004496"/>
    </source>
</evidence>
<evidence type="ECO:0000313" key="14">
    <source>
        <dbReference type="EMBL" id="GGO74953.1"/>
    </source>
</evidence>
<evidence type="ECO:0000256" key="6">
    <source>
        <dbReference type="ARBA" id="ARBA00022825"/>
    </source>
</evidence>
<feature type="compositionally biased region" description="Basic and acidic residues" evidence="10">
    <location>
        <begin position="552"/>
        <end position="565"/>
    </location>
</feature>
<gene>
    <name evidence="14" type="ORF">GCM10010982_38990</name>
</gene>
<dbReference type="InterPro" id="IPR036034">
    <property type="entry name" value="PDZ_sf"/>
</dbReference>
<evidence type="ECO:0000256" key="10">
    <source>
        <dbReference type="SAM" id="MobiDB-lite"/>
    </source>
</evidence>
<keyword evidence="3 7" id="KW-0963">Cytoplasm</keyword>
<protein>
    <recommendedName>
        <fullName evidence="7">Tricorn protease homolog</fullName>
        <ecNumber evidence="7">3.4.21.-</ecNumber>
    </recommendedName>
</protein>
<evidence type="ECO:0000256" key="3">
    <source>
        <dbReference type="ARBA" id="ARBA00022490"/>
    </source>
</evidence>
<dbReference type="SUPFAM" id="SSF82171">
    <property type="entry name" value="DPP6 N-terminal domain-like"/>
    <property type="match status" value="1"/>
</dbReference>
<dbReference type="GO" id="GO:0006508">
    <property type="term" value="P:proteolysis"/>
    <property type="evidence" value="ECO:0007669"/>
    <property type="project" value="UniProtKB-UniRule"/>
</dbReference>
<dbReference type="Gene3D" id="2.120.10.60">
    <property type="entry name" value="Tricorn protease N-terminal domain"/>
    <property type="match status" value="1"/>
</dbReference>
<feature type="active site" description="Nucleophile" evidence="8">
    <location>
        <position position="975"/>
    </location>
</feature>
<evidence type="ECO:0000256" key="7">
    <source>
        <dbReference type="PIRNR" id="PIRNR036421"/>
    </source>
</evidence>
<dbReference type="InterPro" id="IPR029414">
    <property type="entry name" value="Tricorn_PDZ"/>
</dbReference>
<dbReference type="SUPFAM" id="SSF69304">
    <property type="entry name" value="Tricorn protease N-terminal domain"/>
    <property type="match status" value="1"/>
</dbReference>
<dbReference type="EMBL" id="BMLS01000009">
    <property type="protein sequence ID" value="GGO74953.1"/>
    <property type="molecule type" value="Genomic_DNA"/>
</dbReference>
<dbReference type="GO" id="GO:0005737">
    <property type="term" value="C:cytoplasm"/>
    <property type="evidence" value="ECO:0007669"/>
    <property type="project" value="UniProtKB-SubCell"/>
</dbReference>
<dbReference type="Pfam" id="PF14685">
    <property type="entry name" value="PDZ_Tricorn"/>
    <property type="match status" value="1"/>
</dbReference>
<evidence type="ECO:0000256" key="5">
    <source>
        <dbReference type="ARBA" id="ARBA00022801"/>
    </source>
</evidence>
<dbReference type="SUPFAM" id="SSF50156">
    <property type="entry name" value="PDZ domain-like"/>
    <property type="match status" value="1"/>
</dbReference>
<dbReference type="CDD" id="cd07562">
    <property type="entry name" value="Peptidase_S41_TRI"/>
    <property type="match status" value="1"/>
</dbReference>
<dbReference type="SUPFAM" id="SSF52096">
    <property type="entry name" value="ClpP/crotonase"/>
    <property type="match status" value="1"/>
</dbReference>
<evidence type="ECO:0000256" key="4">
    <source>
        <dbReference type="ARBA" id="ARBA00022670"/>
    </source>
</evidence>
<comment type="similarity">
    <text evidence="2 7">Belongs to the peptidase S41B family.</text>
</comment>
<dbReference type="GO" id="GO:0008236">
    <property type="term" value="F:serine-type peptidase activity"/>
    <property type="evidence" value="ECO:0007669"/>
    <property type="project" value="UniProtKB-UniRule"/>
</dbReference>
<dbReference type="Pfam" id="PF26550">
    <property type="entry name" value="Tricorn_2nd"/>
    <property type="match status" value="1"/>
</dbReference>
<feature type="region of interest" description="Disordered" evidence="10">
    <location>
        <begin position="551"/>
        <end position="573"/>
    </location>
</feature>
<evidence type="ECO:0000259" key="13">
    <source>
        <dbReference type="SMART" id="SM00245"/>
    </source>
</evidence>
<dbReference type="SMART" id="SM00228">
    <property type="entry name" value="PDZ"/>
    <property type="match status" value="1"/>
</dbReference>
<name>A0A917Z756_9ALTE</name>
<evidence type="ECO:0000256" key="11">
    <source>
        <dbReference type="SAM" id="SignalP"/>
    </source>
</evidence>
<dbReference type="Gene3D" id="2.30.42.10">
    <property type="match status" value="1"/>
</dbReference>
<dbReference type="PIRSF" id="PIRSF036421">
    <property type="entry name" value="Tricorn_protease"/>
    <property type="match status" value="1"/>
</dbReference>
<feature type="site" description="Transition state stabilizer; via amide nitrogen" evidence="9">
    <location>
        <position position="976"/>
    </location>
</feature>
<dbReference type="PANTHER" id="PTHR43253">
    <property type="entry name" value="TRICORN PROTEASE HOMOLOG 2-RELATED"/>
    <property type="match status" value="1"/>
</dbReference>
<sequence length="1095" mass="121834">MKIKLLLSLMFGVSTLANAAEGYYRFPALAGNTLVFTAEGDLWVAGLNQSQARRLTTHPAEETMAALSKDGKYVAFVANYEGANEVYMLPIEGGLAKRLTFEQAQVKVHGWTASGEVLYSTTGRTGMSNSWNLLSVNPENLQVTELEVADAVEGVLDDSGKHLYFSQFGLQVSVDNTRQYRGGATGELWHFIPGKHQEAKALTDSHDGSVRRPMLHNNKLYFISDNSGNDNIWRMNLDGSDIEQVTQFKDLAVRHASLSGDKLVFQLGADLQLLDLVSGAMQKLPLNLTSDFPNLREHWENTPLRYLTSTSLAGEQEKAVLTARGRIAVSGIDKSRLVEIATPKNSRSRNALLSHDGKWVYAFNDASGEMEIWRYAADGSSNAKQLTQDGNTYRWNLSLSPDGNSLVHDDKNGNVWLLDLTSGKNRKIISGYAGLSALTSLSWSPDSSLLAMAGTGLGKDRGQITLFDVKKKRSQILTSEKYESYAPAFSDDGKWLYFLSNRHFVATPNSPWGDRNMGPAFDRRSQIFAYALDPKARFPFQADDELLAGLDNKADEDKKEKDSKNNKSAKKASELDWQGISQRLWQVKAPAGNYKGLQANKDYLYVLDQISEPGSKPAIKSIEINPQAKLETFKDDIAEFTLSADGKKMLVRQQGADNANIFIVDAKQKFPADSSQNKLNSQDWQMLLKPSEEWQQMFHDAWLMHRDSLFDTRMRGLDWAAVKDKYQPLLERVTDRYELNDVFAQMMGELNTLHSQVYGGDFPKANERPRAASLAATFAPTAKGVQISHIFQHDPELPERASPLAKPGVDAKPGDIILAVNGQPVSQVGELYSALRNQQNKQVLLQLKRGGKSHQTVVTPISNRDASRLQYLDWVNQNRQKVEQANPDVGYLHIYAMGGNDIAEFAREFYANYNKKGLVIDVRRNRGGNIDSWLIEKLMRKAWAFWENTRGEANTNMQSAFRGHLVVLADQYTYSDGETFTAAVKALNLAPVVGKRTAGAGVWLTGRNRLTDNGMARVAEFAQFAMDGRWIVEGHGVEPTIEVDNLPHATYMGQDAQLTYALDYLSKQLQAQPVPTLKAQPLPGVNDPAGDILKR</sequence>
<evidence type="ECO:0000256" key="8">
    <source>
        <dbReference type="PIRSR" id="PIRSR036421-1"/>
    </source>
</evidence>
<proteinExistence type="inferred from homology"/>
<feature type="chain" id="PRO_5036858024" description="Tricorn protease homolog" evidence="11">
    <location>
        <begin position="20"/>
        <end position="1095"/>
    </location>
</feature>
<dbReference type="Gene3D" id="2.130.10.10">
    <property type="entry name" value="YVTN repeat-like/Quinoprotein amine dehydrogenase"/>
    <property type="match status" value="1"/>
</dbReference>
<dbReference type="InterPro" id="IPR001478">
    <property type="entry name" value="PDZ"/>
</dbReference>
<feature type="domain" description="Tail specific protease" evidence="13">
    <location>
        <begin position="840"/>
        <end position="1044"/>
    </location>
</feature>
<feature type="domain" description="PDZ" evidence="12">
    <location>
        <begin position="772"/>
        <end position="851"/>
    </location>
</feature>
<keyword evidence="4 7" id="KW-0645">Protease</keyword>
<dbReference type="Pfam" id="PF03572">
    <property type="entry name" value="Peptidase_S41"/>
    <property type="match status" value="1"/>
</dbReference>
<keyword evidence="15" id="KW-1185">Reference proteome</keyword>
<dbReference type="InterPro" id="IPR005151">
    <property type="entry name" value="Tail-specific_protease"/>
</dbReference>
<evidence type="ECO:0000256" key="2">
    <source>
        <dbReference type="ARBA" id="ARBA00008524"/>
    </source>
</evidence>
<comment type="function">
    <text evidence="7">Degrades oligopeptides.</text>
</comment>
<dbReference type="RefSeq" id="WP_188699159.1">
    <property type="nucleotide sequence ID" value="NZ_BMLS01000009.1"/>
</dbReference>